<feature type="non-terminal residue" evidence="1">
    <location>
        <position position="1"/>
    </location>
</feature>
<dbReference type="EMBL" id="CAJVQB010143936">
    <property type="protein sequence ID" value="CAG8854912.1"/>
    <property type="molecule type" value="Genomic_DNA"/>
</dbReference>
<sequence>SDCTFSRSKPVNIFLHNCKPRGVQKSFGAYEKSQNWKDS</sequence>
<reference evidence="1 2" key="1">
    <citation type="submission" date="2021-06" db="EMBL/GenBank/DDBJ databases">
        <authorList>
            <person name="Kallberg Y."/>
            <person name="Tangrot J."/>
            <person name="Rosling A."/>
        </authorList>
    </citation>
    <scope>NUCLEOTIDE SEQUENCE [LARGE SCALE GENOMIC DNA]</scope>
    <source>
        <strain evidence="1 2">120-4 pot B 10/14</strain>
    </source>
</reference>
<comment type="caution">
    <text evidence="1">The sequence shown here is derived from an EMBL/GenBank/DDBJ whole genome shotgun (WGS) entry which is preliminary data.</text>
</comment>
<proteinExistence type="predicted"/>
<accession>A0ABN7XI05</accession>
<dbReference type="Proteomes" id="UP000789901">
    <property type="component" value="Unassembled WGS sequence"/>
</dbReference>
<evidence type="ECO:0000313" key="2">
    <source>
        <dbReference type="Proteomes" id="UP000789901"/>
    </source>
</evidence>
<keyword evidence="2" id="KW-1185">Reference proteome</keyword>
<organism evidence="1 2">
    <name type="scientific">Gigaspora margarita</name>
    <dbReference type="NCBI Taxonomy" id="4874"/>
    <lineage>
        <taxon>Eukaryota</taxon>
        <taxon>Fungi</taxon>
        <taxon>Fungi incertae sedis</taxon>
        <taxon>Mucoromycota</taxon>
        <taxon>Glomeromycotina</taxon>
        <taxon>Glomeromycetes</taxon>
        <taxon>Diversisporales</taxon>
        <taxon>Gigasporaceae</taxon>
        <taxon>Gigaspora</taxon>
    </lineage>
</organism>
<evidence type="ECO:0000313" key="1">
    <source>
        <dbReference type="EMBL" id="CAG8854912.1"/>
    </source>
</evidence>
<feature type="non-terminal residue" evidence="1">
    <location>
        <position position="39"/>
    </location>
</feature>
<gene>
    <name evidence="1" type="ORF">GMARGA_LOCUS43733</name>
</gene>
<protein>
    <submittedName>
        <fullName evidence="1">29276_t:CDS:1</fullName>
    </submittedName>
</protein>
<name>A0ABN7XI05_GIGMA</name>